<accession>A0AA36DX55</accession>
<feature type="transmembrane region" description="Helical" evidence="2">
    <location>
        <begin position="158"/>
        <end position="178"/>
    </location>
</feature>
<evidence type="ECO:0000256" key="2">
    <source>
        <dbReference type="SAM" id="Phobius"/>
    </source>
</evidence>
<dbReference type="PANTHER" id="PTHR36383:SF2">
    <property type="match status" value="1"/>
</dbReference>
<reference evidence="3" key="1">
    <citation type="submission" date="2023-04" db="EMBL/GenBank/DDBJ databases">
        <authorList>
            <person name="Vijverberg K."/>
            <person name="Xiong W."/>
            <person name="Schranz E."/>
        </authorList>
    </citation>
    <scope>NUCLEOTIDE SEQUENCE</scope>
</reference>
<keyword evidence="2" id="KW-1133">Transmembrane helix</keyword>
<dbReference type="PANTHER" id="PTHR36383">
    <property type="entry name" value="OS09G0529350 PROTEIN"/>
    <property type="match status" value="1"/>
</dbReference>
<evidence type="ECO:0000256" key="1">
    <source>
        <dbReference type="SAM" id="Coils"/>
    </source>
</evidence>
<evidence type="ECO:0000313" key="3">
    <source>
        <dbReference type="EMBL" id="CAI9274600.1"/>
    </source>
</evidence>
<dbReference type="EMBL" id="OX465079">
    <property type="protein sequence ID" value="CAI9274600.1"/>
    <property type="molecule type" value="Genomic_DNA"/>
</dbReference>
<keyword evidence="2" id="KW-0812">Transmembrane</keyword>
<protein>
    <submittedName>
        <fullName evidence="3">Uncharacterized protein</fullName>
    </submittedName>
</protein>
<sequence length="303" mass="33258">MVIYTPQTEGSYPQSMATTPIPIFAAETPFLTRLKLLSPPLISSSSSRYSLLIVNCRSPLNINRISDTKSSNFITNGGQLKNVISGIADQQVDELVKATQRVESAKKELAEAQEQEIEARKTMEYMNQLETRDFETVEAENGRKTIYKNKEKLESVKAALISGIVGTLASFPISLTHMTNSYELIVSTAITISICALYGATFRYAVRRDLDDFHLKIGTCAAFGIVKGLATLDGRLCLEQETGNVVSNALNGVVCVSENVLIFIFAAGGLDICYKMGILSPFPVESSASITKMHYEIEWNGMK</sequence>
<feature type="coiled-coil region" evidence="1">
    <location>
        <begin position="88"/>
        <end position="132"/>
    </location>
</feature>
<gene>
    <name evidence="3" type="ORF">LSALG_LOCUS14667</name>
</gene>
<keyword evidence="2" id="KW-0472">Membrane</keyword>
<evidence type="ECO:0000313" key="4">
    <source>
        <dbReference type="Proteomes" id="UP001177003"/>
    </source>
</evidence>
<name>A0AA36DX55_LACSI</name>
<proteinExistence type="predicted"/>
<feature type="transmembrane region" description="Helical" evidence="2">
    <location>
        <begin position="184"/>
        <end position="206"/>
    </location>
</feature>
<dbReference type="AlphaFoldDB" id="A0AA36DX55"/>
<dbReference type="Proteomes" id="UP001177003">
    <property type="component" value="Chromosome 3"/>
</dbReference>
<keyword evidence="1" id="KW-0175">Coiled coil</keyword>
<organism evidence="3 4">
    <name type="scientific">Lactuca saligna</name>
    <name type="common">Willowleaf lettuce</name>
    <dbReference type="NCBI Taxonomy" id="75948"/>
    <lineage>
        <taxon>Eukaryota</taxon>
        <taxon>Viridiplantae</taxon>
        <taxon>Streptophyta</taxon>
        <taxon>Embryophyta</taxon>
        <taxon>Tracheophyta</taxon>
        <taxon>Spermatophyta</taxon>
        <taxon>Magnoliopsida</taxon>
        <taxon>eudicotyledons</taxon>
        <taxon>Gunneridae</taxon>
        <taxon>Pentapetalae</taxon>
        <taxon>asterids</taxon>
        <taxon>campanulids</taxon>
        <taxon>Asterales</taxon>
        <taxon>Asteraceae</taxon>
        <taxon>Cichorioideae</taxon>
        <taxon>Cichorieae</taxon>
        <taxon>Lactucinae</taxon>
        <taxon>Lactuca</taxon>
    </lineage>
</organism>
<keyword evidence="4" id="KW-1185">Reference proteome</keyword>